<proteinExistence type="predicted"/>
<sequence length="83" mass="9398">MPPRQPPRLGPRAPRKAALRPSRQRSLLSETLTLYFSISDLEALAVRRSVTDFSGEEEEEEEAEEEEEEKKNEADDGGDAKVR</sequence>
<reference evidence="2 3" key="1">
    <citation type="submission" date="2019-04" db="EMBL/GenBank/DDBJ databases">
        <title>An improved genome assembly and genetic linkage map for asparagus bean, Vigna unguiculata ssp. sesquipedialis.</title>
        <authorList>
            <person name="Xia Q."/>
            <person name="Zhang R."/>
            <person name="Dong Y."/>
        </authorList>
    </citation>
    <scope>NUCLEOTIDE SEQUENCE [LARGE SCALE GENOMIC DNA]</scope>
    <source>
        <tissue evidence="2">Leaf</tissue>
    </source>
</reference>
<feature type="compositionally biased region" description="Acidic residues" evidence="1">
    <location>
        <begin position="54"/>
        <end position="68"/>
    </location>
</feature>
<dbReference type="AlphaFoldDB" id="A0A4D6MG71"/>
<keyword evidence="3" id="KW-1185">Reference proteome</keyword>
<organism evidence="2 3">
    <name type="scientific">Vigna unguiculata</name>
    <name type="common">Cowpea</name>
    <dbReference type="NCBI Taxonomy" id="3917"/>
    <lineage>
        <taxon>Eukaryota</taxon>
        <taxon>Viridiplantae</taxon>
        <taxon>Streptophyta</taxon>
        <taxon>Embryophyta</taxon>
        <taxon>Tracheophyta</taxon>
        <taxon>Spermatophyta</taxon>
        <taxon>Magnoliopsida</taxon>
        <taxon>eudicotyledons</taxon>
        <taxon>Gunneridae</taxon>
        <taxon>Pentapetalae</taxon>
        <taxon>rosids</taxon>
        <taxon>fabids</taxon>
        <taxon>Fabales</taxon>
        <taxon>Fabaceae</taxon>
        <taxon>Papilionoideae</taxon>
        <taxon>50 kb inversion clade</taxon>
        <taxon>NPAAA clade</taxon>
        <taxon>indigoferoid/millettioid clade</taxon>
        <taxon>Phaseoleae</taxon>
        <taxon>Vigna</taxon>
    </lineage>
</organism>
<evidence type="ECO:0000256" key="1">
    <source>
        <dbReference type="SAM" id="MobiDB-lite"/>
    </source>
</evidence>
<accession>A0A4D6MG71</accession>
<feature type="region of interest" description="Disordered" evidence="1">
    <location>
        <begin position="51"/>
        <end position="83"/>
    </location>
</feature>
<name>A0A4D6MG71_VIGUN</name>
<dbReference type="Proteomes" id="UP000501690">
    <property type="component" value="Linkage Group LG7"/>
</dbReference>
<feature type="compositionally biased region" description="Basic and acidic residues" evidence="1">
    <location>
        <begin position="69"/>
        <end position="83"/>
    </location>
</feature>
<evidence type="ECO:0000313" key="2">
    <source>
        <dbReference type="EMBL" id="QCD99491.1"/>
    </source>
</evidence>
<protein>
    <submittedName>
        <fullName evidence="2">Uncharacterized protein</fullName>
    </submittedName>
</protein>
<gene>
    <name evidence="2" type="ORF">DEO72_LG7g773</name>
</gene>
<dbReference type="EMBL" id="CP039351">
    <property type="protein sequence ID" value="QCD99491.1"/>
    <property type="molecule type" value="Genomic_DNA"/>
</dbReference>
<evidence type="ECO:0000313" key="3">
    <source>
        <dbReference type="Proteomes" id="UP000501690"/>
    </source>
</evidence>
<feature type="region of interest" description="Disordered" evidence="1">
    <location>
        <begin position="1"/>
        <end position="24"/>
    </location>
</feature>